<accession>A0AA88E8P1</accession>
<sequence length="223" mass="24845">MARADFSIKKEGMLTGFVFSSSSPKKNWKRLAREKNVGSETNASSNLGKKIREIADGIVSVAEWGVIKLATQRGTLIRRLLIRRVLDGDSHGCWNTQLLKSVFNALDVETILSILVDVQQVLRLGVLIGDGVSFYGIYPFLQRRGINCSGGCRRCSEARETTFHALIDCCGAAEVWYKSAFWQVIVHFRANILEGAGMRLAEYQAYQGIIASPHSILKTQNYK</sequence>
<dbReference type="Proteomes" id="UP001187192">
    <property type="component" value="Unassembled WGS sequence"/>
</dbReference>
<protein>
    <recommendedName>
        <fullName evidence="3">Reverse transcriptase</fullName>
    </recommendedName>
</protein>
<organism evidence="1 2">
    <name type="scientific">Ficus carica</name>
    <name type="common">Common fig</name>
    <dbReference type="NCBI Taxonomy" id="3494"/>
    <lineage>
        <taxon>Eukaryota</taxon>
        <taxon>Viridiplantae</taxon>
        <taxon>Streptophyta</taxon>
        <taxon>Embryophyta</taxon>
        <taxon>Tracheophyta</taxon>
        <taxon>Spermatophyta</taxon>
        <taxon>Magnoliopsida</taxon>
        <taxon>eudicotyledons</taxon>
        <taxon>Gunneridae</taxon>
        <taxon>Pentapetalae</taxon>
        <taxon>rosids</taxon>
        <taxon>fabids</taxon>
        <taxon>Rosales</taxon>
        <taxon>Moraceae</taxon>
        <taxon>Ficeae</taxon>
        <taxon>Ficus</taxon>
    </lineage>
</organism>
<reference evidence="1" key="1">
    <citation type="submission" date="2023-07" db="EMBL/GenBank/DDBJ databases">
        <title>draft genome sequence of fig (Ficus carica).</title>
        <authorList>
            <person name="Takahashi T."/>
            <person name="Nishimura K."/>
        </authorList>
    </citation>
    <scope>NUCLEOTIDE SEQUENCE</scope>
</reference>
<gene>
    <name evidence="1" type="ORF">TIFTF001_038381</name>
</gene>
<evidence type="ECO:0000313" key="2">
    <source>
        <dbReference type="Proteomes" id="UP001187192"/>
    </source>
</evidence>
<keyword evidence="2" id="KW-1185">Reference proteome</keyword>
<comment type="caution">
    <text evidence="1">The sequence shown here is derived from an EMBL/GenBank/DDBJ whole genome shotgun (WGS) entry which is preliminary data.</text>
</comment>
<dbReference type="AlphaFoldDB" id="A0AA88E8P1"/>
<dbReference type="EMBL" id="BTGU01000821">
    <property type="protein sequence ID" value="GMN69328.1"/>
    <property type="molecule type" value="Genomic_DNA"/>
</dbReference>
<proteinExistence type="predicted"/>
<name>A0AA88E8P1_FICCA</name>
<evidence type="ECO:0008006" key="3">
    <source>
        <dbReference type="Google" id="ProtNLM"/>
    </source>
</evidence>
<evidence type="ECO:0000313" key="1">
    <source>
        <dbReference type="EMBL" id="GMN69328.1"/>
    </source>
</evidence>